<sequence length="116" mass="13757">MRKFYSSQQQDNEPVVKYAMRLEEIFDQAVQLKAVRRTDTEILKKVLHAGLIRDLKHMSIYQCDKIENYDEFKRELRKIETELKEPVKETKSCKAAIKVNPQETTDLSEMKSLLHQ</sequence>
<organism evidence="1 2">
    <name type="scientific">Dreissena polymorpha</name>
    <name type="common">Zebra mussel</name>
    <name type="synonym">Mytilus polymorpha</name>
    <dbReference type="NCBI Taxonomy" id="45954"/>
    <lineage>
        <taxon>Eukaryota</taxon>
        <taxon>Metazoa</taxon>
        <taxon>Spiralia</taxon>
        <taxon>Lophotrochozoa</taxon>
        <taxon>Mollusca</taxon>
        <taxon>Bivalvia</taxon>
        <taxon>Autobranchia</taxon>
        <taxon>Heteroconchia</taxon>
        <taxon>Euheterodonta</taxon>
        <taxon>Imparidentia</taxon>
        <taxon>Neoheterodontei</taxon>
        <taxon>Myida</taxon>
        <taxon>Dreissenoidea</taxon>
        <taxon>Dreissenidae</taxon>
        <taxon>Dreissena</taxon>
    </lineage>
</organism>
<reference evidence="1" key="1">
    <citation type="journal article" date="2019" name="bioRxiv">
        <title>The Genome of the Zebra Mussel, Dreissena polymorpha: A Resource for Invasive Species Research.</title>
        <authorList>
            <person name="McCartney M.A."/>
            <person name="Auch B."/>
            <person name="Kono T."/>
            <person name="Mallez S."/>
            <person name="Zhang Y."/>
            <person name="Obille A."/>
            <person name="Becker A."/>
            <person name="Abrahante J.E."/>
            <person name="Garbe J."/>
            <person name="Badalamenti J.P."/>
            <person name="Herman A."/>
            <person name="Mangelson H."/>
            <person name="Liachko I."/>
            <person name="Sullivan S."/>
            <person name="Sone E.D."/>
            <person name="Koren S."/>
            <person name="Silverstein K.A.T."/>
            <person name="Beckman K.B."/>
            <person name="Gohl D.M."/>
        </authorList>
    </citation>
    <scope>NUCLEOTIDE SEQUENCE</scope>
    <source>
        <strain evidence="1">Duluth1</strain>
        <tissue evidence="1">Whole animal</tissue>
    </source>
</reference>
<comment type="caution">
    <text evidence="1">The sequence shown here is derived from an EMBL/GenBank/DDBJ whole genome shotgun (WGS) entry which is preliminary data.</text>
</comment>
<evidence type="ECO:0000313" key="1">
    <source>
        <dbReference type="EMBL" id="KAH3800743.1"/>
    </source>
</evidence>
<reference evidence="1" key="2">
    <citation type="submission" date="2020-11" db="EMBL/GenBank/DDBJ databases">
        <authorList>
            <person name="McCartney M.A."/>
            <person name="Auch B."/>
            <person name="Kono T."/>
            <person name="Mallez S."/>
            <person name="Becker A."/>
            <person name="Gohl D.M."/>
            <person name="Silverstein K.A.T."/>
            <person name="Koren S."/>
            <person name="Bechman K.B."/>
            <person name="Herman A."/>
            <person name="Abrahante J.E."/>
            <person name="Garbe J."/>
        </authorList>
    </citation>
    <scope>NUCLEOTIDE SEQUENCE</scope>
    <source>
        <strain evidence="1">Duluth1</strain>
        <tissue evidence="1">Whole animal</tissue>
    </source>
</reference>
<keyword evidence="2" id="KW-1185">Reference proteome</keyword>
<protein>
    <submittedName>
        <fullName evidence="1">Uncharacterized protein</fullName>
    </submittedName>
</protein>
<dbReference type="Proteomes" id="UP000828390">
    <property type="component" value="Unassembled WGS sequence"/>
</dbReference>
<dbReference type="EMBL" id="JAIWYP010000007">
    <property type="protein sequence ID" value="KAH3800743.1"/>
    <property type="molecule type" value="Genomic_DNA"/>
</dbReference>
<proteinExistence type="predicted"/>
<accession>A0A9D4FP43</accession>
<name>A0A9D4FP43_DREPO</name>
<evidence type="ECO:0000313" key="2">
    <source>
        <dbReference type="Proteomes" id="UP000828390"/>
    </source>
</evidence>
<dbReference type="AlphaFoldDB" id="A0A9D4FP43"/>
<gene>
    <name evidence="1" type="ORF">DPMN_154384</name>
</gene>